<accession>A0A944D806</accession>
<keyword evidence="3" id="KW-1185">Reference proteome</keyword>
<dbReference type="AlphaFoldDB" id="A0A944D806"/>
<dbReference type="InterPro" id="IPR019294">
    <property type="entry name" value="Translation_reg_Com"/>
</dbReference>
<dbReference type="RefSeq" id="WP_214361406.1">
    <property type="nucleotide sequence ID" value="NZ_JAEKFT010000010.1"/>
</dbReference>
<organism evidence="2 3">
    <name type="scientific">Denitromonas iodatirespirans</name>
    <dbReference type="NCBI Taxonomy" id="2795389"/>
    <lineage>
        <taxon>Bacteria</taxon>
        <taxon>Pseudomonadati</taxon>
        <taxon>Pseudomonadota</taxon>
        <taxon>Betaproteobacteria</taxon>
        <taxon>Rhodocyclales</taxon>
        <taxon>Zoogloeaceae</taxon>
        <taxon>Denitromonas</taxon>
    </lineage>
</organism>
<dbReference type="EMBL" id="JAEKFT010000010">
    <property type="protein sequence ID" value="MBT0961649.1"/>
    <property type="molecule type" value="Genomic_DNA"/>
</dbReference>
<evidence type="ECO:0000313" key="2">
    <source>
        <dbReference type="EMBL" id="MBT0961649.1"/>
    </source>
</evidence>
<protein>
    <submittedName>
        <fullName evidence="2">Com family DNA-binding transcriptional regulator</fullName>
    </submittedName>
</protein>
<dbReference type="Proteomes" id="UP000694660">
    <property type="component" value="Unassembled WGS sequence"/>
</dbReference>
<proteinExistence type="predicted"/>
<reference evidence="3" key="1">
    <citation type="journal article" date="2022" name="ISME J.">
        <title>Genetic and phylogenetic analysis of dissimilatory iodate-reducing bacteria identifies potential niches across the world's oceans.</title>
        <authorList>
            <person name="Reyes-Umana V."/>
            <person name="Henning Z."/>
            <person name="Lee K."/>
            <person name="Barnum T.P."/>
            <person name="Coates J.D."/>
        </authorList>
    </citation>
    <scope>NUCLEOTIDE SEQUENCE [LARGE SCALE GENOMIC DNA]</scope>
    <source>
        <strain evidence="3">IR12</strain>
    </source>
</reference>
<keyword evidence="2" id="KW-0238">DNA-binding</keyword>
<evidence type="ECO:0000313" key="3">
    <source>
        <dbReference type="Proteomes" id="UP000694660"/>
    </source>
</evidence>
<sequence>MKIIRCGSCNRKLGEGIFTALSIKCPRCRRINHLKASSLPSDKSGDRHEGSTTLPVDRRQAPTR</sequence>
<gene>
    <name evidence="2" type="ORF">I8J34_10750</name>
</gene>
<feature type="region of interest" description="Disordered" evidence="1">
    <location>
        <begin position="36"/>
        <end position="64"/>
    </location>
</feature>
<feature type="compositionally biased region" description="Basic and acidic residues" evidence="1">
    <location>
        <begin position="43"/>
        <end position="64"/>
    </location>
</feature>
<dbReference type="Pfam" id="PF10122">
    <property type="entry name" value="Zn_ribbon_Com"/>
    <property type="match status" value="1"/>
</dbReference>
<dbReference type="GO" id="GO:0003677">
    <property type="term" value="F:DNA binding"/>
    <property type="evidence" value="ECO:0007669"/>
    <property type="project" value="UniProtKB-KW"/>
</dbReference>
<evidence type="ECO:0000256" key="1">
    <source>
        <dbReference type="SAM" id="MobiDB-lite"/>
    </source>
</evidence>
<name>A0A944D806_DENI1</name>
<comment type="caution">
    <text evidence="2">The sequence shown here is derived from an EMBL/GenBank/DDBJ whole genome shotgun (WGS) entry which is preliminary data.</text>
</comment>